<proteinExistence type="predicted"/>
<dbReference type="AlphaFoldDB" id="A0A6C0L484"/>
<keyword evidence="1" id="KW-1133">Transmembrane helix</keyword>
<accession>A0A6C0L484</accession>
<organism evidence="2">
    <name type="scientific">viral metagenome</name>
    <dbReference type="NCBI Taxonomy" id="1070528"/>
    <lineage>
        <taxon>unclassified sequences</taxon>
        <taxon>metagenomes</taxon>
        <taxon>organismal metagenomes</taxon>
    </lineage>
</organism>
<name>A0A6C0L484_9ZZZZ</name>
<protein>
    <submittedName>
        <fullName evidence="2">Uncharacterized protein</fullName>
    </submittedName>
</protein>
<keyword evidence="1" id="KW-0472">Membrane</keyword>
<feature type="transmembrane region" description="Helical" evidence="1">
    <location>
        <begin position="25"/>
        <end position="47"/>
    </location>
</feature>
<reference evidence="2" key="1">
    <citation type="journal article" date="2020" name="Nature">
        <title>Giant virus diversity and host interactions through global metagenomics.</title>
        <authorList>
            <person name="Schulz F."/>
            <person name="Roux S."/>
            <person name="Paez-Espino D."/>
            <person name="Jungbluth S."/>
            <person name="Walsh D.A."/>
            <person name="Denef V.J."/>
            <person name="McMahon K.D."/>
            <person name="Konstantinidis K.T."/>
            <person name="Eloe-Fadrosh E.A."/>
            <person name="Kyrpides N.C."/>
            <person name="Woyke T."/>
        </authorList>
    </citation>
    <scope>NUCLEOTIDE SEQUENCE</scope>
    <source>
        <strain evidence="2">GVMAG-S-ERX555907-94</strain>
    </source>
</reference>
<dbReference type="EMBL" id="MN741031">
    <property type="protein sequence ID" value="QHU23524.1"/>
    <property type="molecule type" value="Genomic_DNA"/>
</dbReference>
<sequence>MPDFLEKLTNIAIEEKPVDEKKVELSLILFIVLIKFALIYFVSAFLWPRVMPEIFKNVKSNPSFTTLVGLSVLINLLL</sequence>
<keyword evidence="1" id="KW-0812">Transmembrane</keyword>
<evidence type="ECO:0000256" key="1">
    <source>
        <dbReference type="SAM" id="Phobius"/>
    </source>
</evidence>
<evidence type="ECO:0000313" key="2">
    <source>
        <dbReference type="EMBL" id="QHU23524.1"/>
    </source>
</evidence>